<evidence type="ECO:0000313" key="3">
    <source>
        <dbReference type="Proteomes" id="UP000078343"/>
    </source>
</evidence>
<dbReference type="OrthoDB" id="3433125at2759"/>
<feature type="compositionally biased region" description="Basic residues" evidence="1">
    <location>
        <begin position="412"/>
        <end position="428"/>
    </location>
</feature>
<proteinExistence type="predicted"/>
<dbReference type="Proteomes" id="UP000078343">
    <property type="component" value="Unassembled WGS sequence"/>
</dbReference>
<feature type="region of interest" description="Disordered" evidence="1">
    <location>
        <begin position="309"/>
        <end position="358"/>
    </location>
</feature>
<organism evidence="2 3">
    <name type="scientific">Fonsecaea erecta</name>
    <dbReference type="NCBI Taxonomy" id="1367422"/>
    <lineage>
        <taxon>Eukaryota</taxon>
        <taxon>Fungi</taxon>
        <taxon>Dikarya</taxon>
        <taxon>Ascomycota</taxon>
        <taxon>Pezizomycotina</taxon>
        <taxon>Eurotiomycetes</taxon>
        <taxon>Chaetothyriomycetidae</taxon>
        <taxon>Chaetothyriales</taxon>
        <taxon>Herpotrichiellaceae</taxon>
        <taxon>Fonsecaea</taxon>
    </lineage>
</organism>
<feature type="region of interest" description="Disordered" evidence="1">
    <location>
        <begin position="239"/>
        <end position="263"/>
    </location>
</feature>
<evidence type="ECO:0000313" key="2">
    <source>
        <dbReference type="EMBL" id="OAP61840.1"/>
    </source>
</evidence>
<accession>A0A178ZPV7</accession>
<name>A0A178ZPV7_9EURO</name>
<dbReference type="RefSeq" id="XP_018695207.1">
    <property type="nucleotide sequence ID" value="XM_018835557.1"/>
</dbReference>
<feature type="compositionally biased region" description="Polar residues" evidence="1">
    <location>
        <begin position="47"/>
        <end position="59"/>
    </location>
</feature>
<dbReference type="InterPro" id="IPR053221">
    <property type="entry name" value="Burnettramic_acid_biosynth"/>
</dbReference>
<feature type="region of interest" description="Disordered" evidence="1">
    <location>
        <begin position="387"/>
        <end position="482"/>
    </location>
</feature>
<evidence type="ECO:0000256" key="1">
    <source>
        <dbReference type="SAM" id="MobiDB-lite"/>
    </source>
</evidence>
<feature type="compositionally biased region" description="Polar residues" evidence="1">
    <location>
        <begin position="389"/>
        <end position="407"/>
    </location>
</feature>
<dbReference type="GeneID" id="30008212"/>
<keyword evidence="3" id="KW-1185">Reference proteome</keyword>
<reference evidence="2 3" key="1">
    <citation type="submission" date="2016-04" db="EMBL/GenBank/DDBJ databases">
        <title>Draft genome of Fonsecaea erecta CBS 125763.</title>
        <authorList>
            <person name="Weiss V.A."/>
            <person name="Vicente V.A."/>
            <person name="Raittz R.T."/>
            <person name="Moreno L.F."/>
            <person name="De Souza E.M."/>
            <person name="Pedrosa F.O."/>
            <person name="Steffens M.B."/>
            <person name="Faoro H."/>
            <person name="Tadra-Sfeir M.Z."/>
            <person name="Najafzadeh M.J."/>
            <person name="Felipe M.S."/>
            <person name="Teixeira M."/>
            <person name="Sun J."/>
            <person name="Xi L."/>
            <person name="Gomes R."/>
            <person name="De Azevedo C.M."/>
            <person name="Salgado C.G."/>
            <person name="Da Silva M.B."/>
            <person name="Nascimento M.F."/>
            <person name="Queiroz-Telles F."/>
            <person name="Attili D.S."/>
            <person name="Gorbushina A."/>
        </authorList>
    </citation>
    <scope>NUCLEOTIDE SEQUENCE [LARGE SCALE GENOMIC DNA]</scope>
    <source>
        <strain evidence="2 3">CBS 125763</strain>
    </source>
</reference>
<dbReference type="PANTHER" id="PTHR38887:SF1">
    <property type="entry name" value="RAS MODIFICATION PROTEIN ERF4"/>
    <property type="match status" value="1"/>
</dbReference>
<dbReference type="AlphaFoldDB" id="A0A178ZPV7"/>
<sequence length="519" mass="57313">MSPRERDGAIARATKGIGSLIGLAVEAHVQRKNKTQSTVTRRYEIPENSSRATRSSPFSAQYDCREIDDKEPLSDDEDEDDEDAFADAMLPPSYDEVISPGSSGTAPFTTIKPLPYPIILPQRRPKRSSRGFIRAYAPVLQTHKNISQDAFLAFLKDFQRSSRASPVFHAINIGAMAAGFAPSAIAMGVSMGVQAGTKYAMAYQEKTRTNNYLDKANREMFWPVGLHAMITTFAPGQSDQSVLDVDTGRPLPSYSGSRDPPELAIPQSAPLIFPQVDDEVDDDGQPRSSWKRGSKFVSSYFDRRAQAEHLPTYGDPNSPPTFASRYSDPNHPANSGSPIALLTGGLINPRGDRSRGDQGRLLSTVQDLKRSNSHGDEGLLMRLARTVSDARSSPSQSDRYGQQSSYGSAPHSRSHSQSKSRSHSHSHSHSRESDDHDYMPYEGSRRPDDRRRRSHRRSESLGTLNDESRGRGVHGQGGRGGLKQVLRKATSMQQDVLYLVIAEIPDSVKEEMARSRRRG</sequence>
<dbReference type="PANTHER" id="PTHR38887">
    <property type="entry name" value="CHROMOSOME 21, WHOLE GENOME SHOTGUN SEQUENCE"/>
    <property type="match status" value="1"/>
</dbReference>
<feature type="compositionally biased region" description="Basic and acidic residues" evidence="1">
    <location>
        <begin position="63"/>
        <end position="73"/>
    </location>
</feature>
<comment type="caution">
    <text evidence="2">The sequence shown here is derived from an EMBL/GenBank/DDBJ whole genome shotgun (WGS) entry which is preliminary data.</text>
</comment>
<gene>
    <name evidence="2" type="ORF">AYL99_04043</name>
</gene>
<feature type="compositionally biased region" description="Basic and acidic residues" evidence="1">
    <location>
        <begin position="429"/>
        <end position="451"/>
    </location>
</feature>
<protein>
    <submittedName>
        <fullName evidence="2">Uncharacterized protein</fullName>
    </submittedName>
</protein>
<feature type="region of interest" description="Disordered" evidence="1">
    <location>
        <begin position="30"/>
        <end position="82"/>
    </location>
</feature>
<dbReference type="EMBL" id="LVYI01000003">
    <property type="protein sequence ID" value="OAP61840.1"/>
    <property type="molecule type" value="Genomic_DNA"/>
</dbReference>